<dbReference type="EC" id="3.1.-.-" evidence="5"/>
<dbReference type="PANTHER" id="PTHR33317">
    <property type="entry name" value="POLYNUCLEOTIDYL TRANSFERASE, RIBONUCLEASE H-LIKE SUPERFAMILY PROTEIN"/>
    <property type="match status" value="1"/>
</dbReference>
<dbReference type="Gene3D" id="3.30.420.140">
    <property type="entry name" value="YqgF/RNase H-like domain"/>
    <property type="match status" value="1"/>
</dbReference>
<dbReference type="HAMAP" id="MF_00651">
    <property type="entry name" value="Nuclease_YqgF"/>
    <property type="match status" value="1"/>
</dbReference>
<gene>
    <name evidence="7" type="ORF">A1sIA56_03550</name>
</gene>
<evidence type="ECO:0000256" key="1">
    <source>
        <dbReference type="ARBA" id="ARBA00022490"/>
    </source>
</evidence>
<dbReference type="CDD" id="cd16964">
    <property type="entry name" value="YqgF"/>
    <property type="match status" value="1"/>
</dbReference>
<evidence type="ECO:0000256" key="2">
    <source>
        <dbReference type="ARBA" id="ARBA00022517"/>
    </source>
</evidence>
<comment type="subcellular location">
    <subcellularLocation>
        <location evidence="5">Cytoplasm</location>
    </subcellularLocation>
</comment>
<dbReference type="SMART" id="SM00732">
    <property type="entry name" value="YqgFc"/>
    <property type="match status" value="1"/>
</dbReference>
<evidence type="ECO:0000256" key="4">
    <source>
        <dbReference type="ARBA" id="ARBA00022801"/>
    </source>
</evidence>
<keyword evidence="8" id="KW-1185">Reference proteome</keyword>
<dbReference type="InterPro" id="IPR005227">
    <property type="entry name" value="YqgF"/>
</dbReference>
<dbReference type="InterPro" id="IPR037027">
    <property type="entry name" value="YqgF/RNaseH-like_dom_sf"/>
</dbReference>
<proteinExistence type="inferred from homology"/>
<protein>
    <recommendedName>
        <fullName evidence="5">Putative pre-16S rRNA nuclease</fullName>
        <ecNumber evidence="5">3.1.-.-</ecNumber>
    </recommendedName>
</protein>
<evidence type="ECO:0000259" key="6">
    <source>
        <dbReference type="SMART" id="SM00732"/>
    </source>
</evidence>
<keyword evidence="4 5" id="KW-0378">Hydrolase</keyword>
<dbReference type="AlphaFoldDB" id="A0A249KGW5"/>
<feature type="domain" description="YqgF/RNase H-like" evidence="6">
    <location>
        <begin position="3"/>
        <end position="102"/>
    </location>
</feature>
<dbReference type="OrthoDB" id="9790539at2"/>
<dbReference type="EMBL" id="CP016773">
    <property type="protein sequence ID" value="ASY15986.1"/>
    <property type="molecule type" value="Genomic_DNA"/>
</dbReference>
<dbReference type="NCBIfam" id="TIGR00250">
    <property type="entry name" value="RNAse_H_YqgF"/>
    <property type="match status" value="1"/>
</dbReference>
<accession>A0A249KGW5</accession>
<evidence type="ECO:0000256" key="3">
    <source>
        <dbReference type="ARBA" id="ARBA00022722"/>
    </source>
</evidence>
<evidence type="ECO:0000313" key="8">
    <source>
        <dbReference type="Proteomes" id="UP000217215"/>
    </source>
</evidence>
<dbReference type="PANTHER" id="PTHR33317:SF4">
    <property type="entry name" value="POLYNUCLEOTIDYL TRANSFERASE, RIBONUCLEASE H-LIKE SUPERFAMILY PROTEIN"/>
    <property type="match status" value="1"/>
</dbReference>
<dbReference type="GO" id="GO:0016788">
    <property type="term" value="F:hydrolase activity, acting on ester bonds"/>
    <property type="evidence" value="ECO:0007669"/>
    <property type="project" value="UniProtKB-UniRule"/>
</dbReference>
<sequence length="139" mass="15047">MRGRRIAFDYGDVRTGVALCDPDGILASPLCVLETKSKNFITEISSLLSEHEPIRIFIGKPLNMSGITGESAEKVEAFVGQVQSITNLPIQLVDERLSTVSAQRKLKEAGVSMRDSKSLIDAMAAVAILEQGLLSETLE</sequence>
<dbReference type="RefSeq" id="WP_095673578.1">
    <property type="nucleotide sequence ID" value="NZ_CP016773.1"/>
</dbReference>
<evidence type="ECO:0000256" key="5">
    <source>
        <dbReference type="HAMAP-Rule" id="MF_00651"/>
    </source>
</evidence>
<reference evidence="7 8" key="1">
    <citation type="submission" date="2016-07" db="EMBL/GenBank/DDBJ databases">
        <title>High microdiversification within the ubiquitous acI lineage of Actinobacteria.</title>
        <authorList>
            <person name="Neuenschwander S.M."/>
            <person name="Salcher M."/>
            <person name="Ghai R."/>
            <person name="Pernthaler J."/>
        </authorList>
    </citation>
    <scope>NUCLEOTIDE SEQUENCE [LARGE SCALE GENOMIC DNA]</scope>
    <source>
        <strain evidence="7">MMS-IA-56</strain>
    </source>
</reference>
<comment type="similarity">
    <text evidence="5">Belongs to the YqgF HJR family.</text>
</comment>
<dbReference type="KEGG" id="psuf:A1sIA56_03550"/>
<dbReference type="Proteomes" id="UP000217215">
    <property type="component" value="Chromosome"/>
</dbReference>
<keyword evidence="1 5" id="KW-0963">Cytoplasm</keyword>
<organism evidence="7 8">
    <name type="scientific">Candidatus Planktophila sulfonica</name>
    <dbReference type="NCBI Taxonomy" id="1884904"/>
    <lineage>
        <taxon>Bacteria</taxon>
        <taxon>Bacillati</taxon>
        <taxon>Actinomycetota</taxon>
        <taxon>Actinomycetes</taxon>
        <taxon>Candidatus Nanopelagicales</taxon>
        <taxon>Candidatus Nanopelagicaceae</taxon>
        <taxon>Candidatus Planktophila</taxon>
    </lineage>
</organism>
<dbReference type="GO" id="GO:0005829">
    <property type="term" value="C:cytosol"/>
    <property type="evidence" value="ECO:0007669"/>
    <property type="project" value="TreeGrafter"/>
</dbReference>
<dbReference type="SUPFAM" id="SSF53098">
    <property type="entry name" value="Ribonuclease H-like"/>
    <property type="match status" value="1"/>
</dbReference>
<name>A0A249KGW5_9ACTN</name>
<dbReference type="Pfam" id="PF03652">
    <property type="entry name" value="RuvX"/>
    <property type="match status" value="1"/>
</dbReference>
<keyword evidence="2 5" id="KW-0690">Ribosome biogenesis</keyword>
<dbReference type="GO" id="GO:0004518">
    <property type="term" value="F:nuclease activity"/>
    <property type="evidence" value="ECO:0007669"/>
    <property type="project" value="UniProtKB-KW"/>
</dbReference>
<dbReference type="InterPro" id="IPR012337">
    <property type="entry name" value="RNaseH-like_sf"/>
</dbReference>
<evidence type="ECO:0000313" key="7">
    <source>
        <dbReference type="EMBL" id="ASY15986.1"/>
    </source>
</evidence>
<comment type="function">
    <text evidence="5">Could be a nuclease involved in processing of the 5'-end of pre-16S rRNA.</text>
</comment>
<dbReference type="GO" id="GO:0000967">
    <property type="term" value="P:rRNA 5'-end processing"/>
    <property type="evidence" value="ECO:0007669"/>
    <property type="project" value="UniProtKB-UniRule"/>
</dbReference>
<keyword evidence="3 5" id="KW-0540">Nuclease</keyword>
<dbReference type="InterPro" id="IPR006641">
    <property type="entry name" value="YqgF/RNaseH-like_dom"/>
</dbReference>